<dbReference type="CDD" id="cd17321">
    <property type="entry name" value="MFS_MMR_MDR_like"/>
    <property type="match status" value="1"/>
</dbReference>
<gene>
    <name evidence="10" type="primary">stp</name>
    <name evidence="10" type="ORF">EHYA_02539</name>
</gene>
<organism evidence="10 11">
    <name type="scientific">Embleya hyalina</name>
    <dbReference type="NCBI Taxonomy" id="516124"/>
    <lineage>
        <taxon>Bacteria</taxon>
        <taxon>Bacillati</taxon>
        <taxon>Actinomycetota</taxon>
        <taxon>Actinomycetes</taxon>
        <taxon>Kitasatosporales</taxon>
        <taxon>Streptomycetaceae</taxon>
        <taxon>Embleya</taxon>
    </lineage>
</organism>
<evidence type="ECO:0000256" key="1">
    <source>
        <dbReference type="ARBA" id="ARBA00004651"/>
    </source>
</evidence>
<sequence>MSHESGAGPISGSDRAGAPRKGLILATLCVALFVAMLDNVVVSNALPSIDRDLDAGVSGLQWVMEGYSLVFAALLLTGGTLGDRYGRRRVFLIGLGIFTAGSVACALAGSLAALIAGRAVQGVGGALLLPGSMSIIRHVFTDDRERARAIGVWSGVSGAGLALGPAIGGPLVDTFGWASVFWINVPIGVAGIVIGALVLPEFAERRGRFDVPGVLLGVPAVGALVFALIEGPAQGWTSARVLGAGALAVVALIGFVGVELRAAQPMLDVGFLRDRVIGAAVWVGFAVSFGMFGAFFFLGLYLQDVLGYTPTEAGFASFPSTLAIMIAAPISGRVAGRIGPRVPLVVGLTMCGIALGGLSFYGKDVTYAEFCWVLPFLGGGMGLCFTPISIAVMSRVEPARAGMASAISNTARELGGVVGIAALGAILTARMSSRLGDLLDRADVPPDQARKVVDASTSGGGGGIGHLGTAPPVVREAASTAFIDGLHLALWTGSAVLLGSAVLVAFLMRERPVATAARGRAAERTEVAGRGRGR</sequence>
<feature type="transmembrane region" description="Helical" evidence="8">
    <location>
        <begin position="62"/>
        <end position="81"/>
    </location>
</feature>
<comment type="subcellular location">
    <subcellularLocation>
        <location evidence="1">Cell membrane</location>
        <topology evidence="1">Multi-pass membrane protein</topology>
    </subcellularLocation>
</comment>
<comment type="caution">
    <text evidence="10">The sequence shown here is derived from an EMBL/GenBank/DDBJ whole genome shotgun (WGS) entry which is preliminary data.</text>
</comment>
<feature type="transmembrane region" description="Helical" evidence="8">
    <location>
        <begin position="177"/>
        <end position="199"/>
    </location>
</feature>
<evidence type="ECO:0000313" key="11">
    <source>
        <dbReference type="Proteomes" id="UP000286931"/>
    </source>
</evidence>
<dbReference type="GO" id="GO:0022857">
    <property type="term" value="F:transmembrane transporter activity"/>
    <property type="evidence" value="ECO:0007669"/>
    <property type="project" value="InterPro"/>
</dbReference>
<name>A0A401YJS8_9ACTN</name>
<feature type="transmembrane region" description="Helical" evidence="8">
    <location>
        <begin position="488"/>
        <end position="508"/>
    </location>
</feature>
<feature type="transmembrane region" description="Helical" evidence="8">
    <location>
        <begin position="414"/>
        <end position="431"/>
    </location>
</feature>
<dbReference type="OrthoDB" id="9781469at2"/>
<evidence type="ECO:0000259" key="9">
    <source>
        <dbReference type="PROSITE" id="PS50850"/>
    </source>
</evidence>
<keyword evidence="6 8" id="KW-0472">Membrane</keyword>
<evidence type="ECO:0000256" key="2">
    <source>
        <dbReference type="ARBA" id="ARBA00022448"/>
    </source>
</evidence>
<dbReference type="AlphaFoldDB" id="A0A401YJS8"/>
<dbReference type="GO" id="GO:0046677">
    <property type="term" value="P:response to antibiotic"/>
    <property type="evidence" value="ECO:0007669"/>
    <property type="project" value="UniProtKB-KW"/>
</dbReference>
<dbReference type="GO" id="GO:0005886">
    <property type="term" value="C:plasma membrane"/>
    <property type="evidence" value="ECO:0007669"/>
    <property type="project" value="UniProtKB-SubCell"/>
</dbReference>
<evidence type="ECO:0000256" key="5">
    <source>
        <dbReference type="ARBA" id="ARBA00022989"/>
    </source>
</evidence>
<feature type="transmembrane region" description="Helical" evidence="8">
    <location>
        <begin position="122"/>
        <end position="140"/>
    </location>
</feature>
<evidence type="ECO:0000256" key="7">
    <source>
        <dbReference type="ARBA" id="ARBA00023251"/>
    </source>
</evidence>
<feature type="domain" description="Major facilitator superfamily (MFS) profile" evidence="9">
    <location>
        <begin position="24"/>
        <end position="512"/>
    </location>
</feature>
<feature type="transmembrane region" description="Helical" evidence="8">
    <location>
        <begin position="23"/>
        <end position="42"/>
    </location>
</feature>
<dbReference type="RefSeq" id="WP_126637004.1">
    <property type="nucleotide sequence ID" value="NZ_BIFH01000016.1"/>
</dbReference>
<dbReference type="EMBL" id="BIFH01000016">
    <property type="protein sequence ID" value="GCD94870.1"/>
    <property type="molecule type" value="Genomic_DNA"/>
</dbReference>
<evidence type="ECO:0000256" key="4">
    <source>
        <dbReference type="ARBA" id="ARBA00022692"/>
    </source>
</evidence>
<evidence type="ECO:0000256" key="8">
    <source>
        <dbReference type="SAM" id="Phobius"/>
    </source>
</evidence>
<keyword evidence="4 8" id="KW-0812">Transmembrane</keyword>
<evidence type="ECO:0000256" key="6">
    <source>
        <dbReference type="ARBA" id="ARBA00023136"/>
    </source>
</evidence>
<keyword evidence="11" id="KW-1185">Reference proteome</keyword>
<dbReference type="PROSITE" id="PS50850">
    <property type="entry name" value="MFS"/>
    <property type="match status" value="1"/>
</dbReference>
<dbReference type="PANTHER" id="PTHR42718:SF42">
    <property type="entry name" value="EXPORT PROTEIN"/>
    <property type="match status" value="1"/>
</dbReference>
<keyword evidence="5 8" id="KW-1133">Transmembrane helix</keyword>
<proteinExistence type="predicted"/>
<feature type="transmembrane region" description="Helical" evidence="8">
    <location>
        <begin position="342"/>
        <end position="361"/>
    </location>
</feature>
<dbReference type="SUPFAM" id="SSF103473">
    <property type="entry name" value="MFS general substrate transporter"/>
    <property type="match status" value="1"/>
</dbReference>
<feature type="transmembrane region" description="Helical" evidence="8">
    <location>
        <begin position="241"/>
        <end position="258"/>
    </location>
</feature>
<dbReference type="Gene3D" id="1.20.1720.10">
    <property type="entry name" value="Multidrug resistance protein D"/>
    <property type="match status" value="1"/>
</dbReference>
<feature type="transmembrane region" description="Helical" evidence="8">
    <location>
        <begin position="90"/>
        <end position="116"/>
    </location>
</feature>
<dbReference type="Pfam" id="PF07690">
    <property type="entry name" value="MFS_1"/>
    <property type="match status" value="1"/>
</dbReference>
<dbReference type="PANTHER" id="PTHR42718">
    <property type="entry name" value="MAJOR FACILITATOR SUPERFAMILY MULTIDRUG TRANSPORTER MFSC"/>
    <property type="match status" value="1"/>
</dbReference>
<dbReference type="InterPro" id="IPR020846">
    <property type="entry name" value="MFS_dom"/>
</dbReference>
<feature type="transmembrane region" description="Helical" evidence="8">
    <location>
        <begin position="152"/>
        <end position="171"/>
    </location>
</feature>
<dbReference type="InterPro" id="IPR004638">
    <property type="entry name" value="EmrB-like"/>
</dbReference>
<dbReference type="Proteomes" id="UP000286931">
    <property type="component" value="Unassembled WGS sequence"/>
</dbReference>
<dbReference type="PRINTS" id="PR01036">
    <property type="entry name" value="TCRTETB"/>
</dbReference>
<evidence type="ECO:0000256" key="3">
    <source>
        <dbReference type="ARBA" id="ARBA00022475"/>
    </source>
</evidence>
<dbReference type="NCBIfam" id="TIGR00711">
    <property type="entry name" value="efflux_EmrB"/>
    <property type="match status" value="1"/>
</dbReference>
<accession>A0A401YJS8</accession>
<keyword evidence="7" id="KW-0046">Antibiotic resistance</keyword>
<feature type="transmembrane region" description="Helical" evidence="8">
    <location>
        <begin position="211"/>
        <end position="229"/>
    </location>
</feature>
<keyword evidence="3" id="KW-1003">Cell membrane</keyword>
<dbReference type="Gene3D" id="1.20.1250.20">
    <property type="entry name" value="MFS general substrate transporter like domains"/>
    <property type="match status" value="1"/>
</dbReference>
<dbReference type="InterPro" id="IPR036259">
    <property type="entry name" value="MFS_trans_sf"/>
</dbReference>
<feature type="transmembrane region" description="Helical" evidence="8">
    <location>
        <begin position="373"/>
        <end position="393"/>
    </location>
</feature>
<dbReference type="InterPro" id="IPR011701">
    <property type="entry name" value="MFS"/>
</dbReference>
<keyword evidence="2" id="KW-0813">Transport</keyword>
<evidence type="ECO:0000313" key="10">
    <source>
        <dbReference type="EMBL" id="GCD94870.1"/>
    </source>
</evidence>
<feature type="transmembrane region" description="Helical" evidence="8">
    <location>
        <begin position="313"/>
        <end position="330"/>
    </location>
</feature>
<protein>
    <submittedName>
        <fullName evidence="10">Multidrug resistance protein Stp</fullName>
    </submittedName>
</protein>
<feature type="transmembrane region" description="Helical" evidence="8">
    <location>
        <begin position="279"/>
        <end position="301"/>
    </location>
</feature>
<reference evidence="10 11" key="1">
    <citation type="submission" date="2018-12" db="EMBL/GenBank/DDBJ databases">
        <title>Draft genome sequence of Embleya hyalina NBRC 13850T.</title>
        <authorList>
            <person name="Komaki H."/>
            <person name="Hosoyama A."/>
            <person name="Kimura A."/>
            <person name="Ichikawa N."/>
            <person name="Tamura T."/>
        </authorList>
    </citation>
    <scope>NUCLEOTIDE SEQUENCE [LARGE SCALE GENOMIC DNA]</scope>
    <source>
        <strain evidence="10 11">NBRC 13850</strain>
    </source>
</reference>